<protein>
    <recommendedName>
        <fullName evidence="4">FLYWCH-type domain-containing protein</fullName>
    </recommendedName>
</protein>
<keyword evidence="3" id="KW-0862">Zinc</keyword>
<evidence type="ECO:0000256" key="2">
    <source>
        <dbReference type="ARBA" id="ARBA00022771"/>
    </source>
</evidence>
<dbReference type="Pfam" id="PF04500">
    <property type="entry name" value="FLYWCH"/>
    <property type="match status" value="1"/>
</dbReference>
<evidence type="ECO:0000313" key="6">
    <source>
        <dbReference type="Proteomes" id="UP000837857"/>
    </source>
</evidence>
<evidence type="ECO:0000313" key="5">
    <source>
        <dbReference type="EMBL" id="CAH2040228.1"/>
    </source>
</evidence>
<sequence>MDLYQLVDMQGLSLCERGVCRSASGQGAQPPATQAALRPRWHVLQGKLIQFCDGKPKLLYKDYLYFKHYKARSLFRWTCTSWAKCKAYLYVNEEFVIQQVFRKHNHPPRKLHCAPDGTYFKV</sequence>
<reference evidence="5" key="1">
    <citation type="submission" date="2022-03" db="EMBL/GenBank/DDBJ databases">
        <authorList>
            <person name="Martin H S."/>
        </authorList>
    </citation>
    <scope>NUCLEOTIDE SEQUENCE</scope>
</reference>
<keyword evidence="1" id="KW-0479">Metal-binding</keyword>
<dbReference type="EMBL" id="OW152824">
    <property type="protein sequence ID" value="CAH2040228.1"/>
    <property type="molecule type" value="Genomic_DNA"/>
</dbReference>
<proteinExistence type="predicted"/>
<name>A0ABN8HRQ7_9NEOP</name>
<organism evidence="5 6">
    <name type="scientific">Iphiclides podalirius</name>
    <name type="common">scarce swallowtail</name>
    <dbReference type="NCBI Taxonomy" id="110791"/>
    <lineage>
        <taxon>Eukaryota</taxon>
        <taxon>Metazoa</taxon>
        <taxon>Ecdysozoa</taxon>
        <taxon>Arthropoda</taxon>
        <taxon>Hexapoda</taxon>
        <taxon>Insecta</taxon>
        <taxon>Pterygota</taxon>
        <taxon>Neoptera</taxon>
        <taxon>Endopterygota</taxon>
        <taxon>Lepidoptera</taxon>
        <taxon>Glossata</taxon>
        <taxon>Ditrysia</taxon>
        <taxon>Papilionoidea</taxon>
        <taxon>Papilionidae</taxon>
        <taxon>Papilioninae</taxon>
        <taxon>Iphiclides</taxon>
    </lineage>
</organism>
<keyword evidence="6" id="KW-1185">Reference proteome</keyword>
<accession>A0ABN8HRQ7</accession>
<feature type="domain" description="FLYWCH-type" evidence="4">
    <location>
        <begin position="52"/>
        <end position="106"/>
    </location>
</feature>
<evidence type="ECO:0000256" key="3">
    <source>
        <dbReference type="ARBA" id="ARBA00022833"/>
    </source>
</evidence>
<dbReference type="Gene3D" id="2.20.25.240">
    <property type="match status" value="1"/>
</dbReference>
<evidence type="ECO:0000259" key="4">
    <source>
        <dbReference type="Pfam" id="PF04500"/>
    </source>
</evidence>
<feature type="non-terminal residue" evidence="5">
    <location>
        <position position="122"/>
    </location>
</feature>
<dbReference type="InterPro" id="IPR007588">
    <property type="entry name" value="Znf_FLYWCH"/>
</dbReference>
<gene>
    <name evidence="5" type="ORF">IPOD504_LOCUS2394</name>
</gene>
<dbReference type="Proteomes" id="UP000837857">
    <property type="component" value="Chromosome 12"/>
</dbReference>
<keyword evidence="2" id="KW-0863">Zinc-finger</keyword>
<evidence type="ECO:0000256" key="1">
    <source>
        <dbReference type="ARBA" id="ARBA00022723"/>
    </source>
</evidence>